<dbReference type="Gene3D" id="3.30.450.20">
    <property type="entry name" value="PAS domain"/>
    <property type="match status" value="1"/>
</dbReference>
<keyword evidence="3" id="KW-0808">Transferase</keyword>
<dbReference type="SUPFAM" id="SSF55785">
    <property type="entry name" value="PYP-like sensor domain (PAS domain)"/>
    <property type="match status" value="1"/>
</dbReference>
<dbReference type="Gene3D" id="3.30.565.10">
    <property type="entry name" value="Histidine kinase-like ATPase, C-terminal domain"/>
    <property type="match status" value="1"/>
</dbReference>
<feature type="domain" description="PAS" evidence="7">
    <location>
        <begin position="141"/>
        <end position="176"/>
    </location>
</feature>
<dbReference type="SUPFAM" id="SSF55874">
    <property type="entry name" value="ATPase domain of HSP90 chaperone/DNA topoisomerase II/histidine kinase"/>
    <property type="match status" value="1"/>
</dbReference>
<dbReference type="PROSITE" id="PS50109">
    <property type="entry name" value="HIS_KIN"/>
    <property type="match status" value="1"/>
</dbReference>
<evidence type="ECO:0000256" key="5">
    <source>
        <dbReference type="ARBA" id="ARBA00023012"/>
    </source>
</evidence>
<feature type="domain" description="Histidine kinase" evidence="6">
    <location>
        <begin position="273"/>
        <end position="483"/>
    </location>
</feature>
<dbReference type="InterPro" id="IPR036097">
    <property type="entry name" value="HisK_dim/P_sf"/>
</dbReference>
<evidence type="ECO:0000313" key="9">
    <source>
        <dbReference type="Proteomes" id="UP000607197"/>
    </source>
</evidence>
<evidence type="ECO:0000259" key="7">
    <source>
        <dbReference type="PROSITE" id="PS50112"/>
    </source>
</evidence>
<dbReference type="Pfam" id="PF02518">
    <property type="entry name" value="HATPase_c"/>
    <property type="match status" value="1"/>
</dbReference>
<dbReference type="NCBIfam" id="TIGR00229">
    <property type="entry name" value="sensory_box"/>
    <property type="match status" value="1"/>
</dbReference>
<dbReference type="SUPFAM" id="SSF47384">
    <property type="entry name" value="Homodimeric domain of signal transducing histidine kinase"/>
    <property type="match status" value="1"/>
</dbReference>
<dbReference type="SMART" id="SM00387">
    <property type="entry name" value="HATPase_c"/>
    <property type="match status" value="1"/>
</dbReference>
<comment type="catalytic activity">
    <reaction evidence="1">
        <text>ATP + protein L-histidine = ADP + protein N-phospho-L-histidine.</text>
        <dbReference type="EC" id="2.7.13.3"/>
    </reaction>
</comment>
<dbReference type="InterPro" id="IPR000014">
    <property type="entry name" value="PAS"/>
</dbReference>
<accession>A0A830FHP9</accession>
<dbReference type="CDD" id="cd00082">
    <property type="entry name" value="HisKA"/>
    <property type="match status" value="1"/>
</dbReference>
<dbReference type="EMBL" id="BMPG01000002">
    <property type="protein sequence ID" value="GGL57163.1"/>
    <property type="molecule type" value="Genomic_DNA"/>
</dbReference>
<dbReference type="SMART" id="SM00388">
    <property type="entry name" value="HisKA"/>
    <property type="match status" value="1"/>
</dbReference>
<dbReference type="Gene3D" id="1.10.287.130">
    <property type="match status" value="1"/>
</dbReference>
<dbReference type="RefSeq" id="WP_188977373.1">
    <property type="nucleotide sequence ID" value="NZ_BMPG01000002.1"/>
</dbReference>
<dbReference type="Proteomes" id="UP000607197">
    <property type="component" value="Unassembled WGS sequence"/>
</dbReference>
<reference evidence="8" key="2">
    <citation type="submission" date="2020-09" db="EMBL/GenBank/DDBJ databases">
        <authorList>
            <person name="Sun Q."/>
            <person name="Ohkuma M."/>
        </authorList>
    </citation>
    <scope>NUCLEOTIDE SEQUENCE</scope>
    <source>
        <strain evidence="8">JCM 19596</strain>
    </source>
</reference>
<dbReference type="PANTHER" id="PTHR43711:SF1">
    <property type="entry name" value="HISTIDINE KINASE 1"/>
    <property type="match status" value="1"/>
</dbReference>
<dbReference type="Pfam" id="PF00512">
    <property type="entry name" value="HisKA"/>
    <property type="match status" value="1"/>
</dbReference>
<sequence>MMSSTNATESTPLGGSPRVRLAVRHDRNRRMLADRLSDRYDVATGGDLSAGSLDLLVVDAHTLERRFDDLASLKEAGDATFLPVLLLLGRRGPDRVPEKAWEVADDVVHAPVRQGELGTRIENLLERRGLSLQLKRERDRSERRFRALFESAPDPVVVTDRDGTITETNAAFAETFDVPVGAAEGETFRSLDVDCADEDVLVPENGELDPLTEPVRWRVAGDELVTELNAALVEGDDDTATEWIGVFRDVTDLVEREAELERQNDRLETFASTVAHDLKNPLGLVSGFLELAEETGSDEHLRDAADELDRMAALIDDVLALARQGATVEDPQPVDLRTAVEDAWRRIDTPHARLDVNSTHALLADSRRFDELLQNLLANAVEHGGDDVTVTVGALRGGPEAADATARTDTSPAGASTRTGFYVADDGPGVPESLRGEIFDAGVSTGEDGTGFGLAIVGEIADGHGWDVHLEESASGGARFEITGVDEP</sequence>
<dbReference type="InterPro" id="IPR005467">
    <property type="entry name" value="His_kinase_dom"/>
</dbReference>
<dbReference type="InterPro" id="IPR050736">
    <property type="entry name" value="Sensor_HK_Regulatory"/>
</dbReference>
<dbReference type="GO" id="GO:0000155">
    <property type="term" value="F:phosphorelay sensor kinase activity"/>
    <property type="evidence" value="ECO:0007669"/>
    <property type="project" value="InterPro"/>
</dbReference>
<dbReference type="InterPro" id="IPR035965">
    <property type="entry name" value="PAS-like_dom_sf"/>
</dbReference>
<dbReference type="PROSITE" id="PS50112">
    <property type="entry name" value="PAS"/>
    <property type="match status" value="1"/>
</dbReference>
<gene>
    <name evidence="8" type="ORF">GCM10009039_14170</name>
</gene>
<name>A0A830FHP9_9EURY</name>
<dbReference type="InterPro" id="IPR036890">
    <property type="entry name" value="HATPase_C_sf"/>
</dbReference>
<keyword evidence="4" id="KW-0418">Kinase</keyword>
<dbReference type="SMART" id="SM00091">
    <property type="entry name" value="PAS"/>
    <property type="match status" value="1"/>
</dbReference>
<keyword evidence="5" id="KW-0902">Two-component regulatory system</keyword>
<organism evidence="8 9">
    <name type="scientific">Halocalculus aciditolerans</name>
    <dbReference type="NCBI Taxonomy" id="1383812"/>
    <lineage>
        <taxon>Archaea</taxon>
        <taxon>Methanobacteriati</taxon>
        <taxon>Methanobacteriota</taxon>
        <taxon>Stenosarchaea group</taxon>
        <taxon>Halobacteria</taxon>
        <taxon>Halobacteriales</taxon>
        <taxon>Halobacteriaceae</taxon>
        <taxon>Halocalculus</taxon>
    </lineage>
</organism>
<dbReference type="InterPro" id="IPR003594">
    <property type="entry name" value="HATPase_dom"/>
</dbReference>
<proteinExistence type="predicted"/>
<dbReference type="PANTHER" id="PTHR43711">
    <property type="entry name" value="TWO-COMPONENT HISTIDINE KINASE"/>
    <property type="match status" value="1"/>
</dbReference>
<dbReference type="EC" id="2.7.13.3" evidence="2"/>
<reference evidence="8" key="1">
    <citation type="journal article" date="2014" name="Int. J. Syst. Evol. Microbiol.">
        <title>Complete genome sequence of Corynebacterium casei LMG S-19264T (=DSM 44701T), isolated from a smear-ripened cheese.</title>
        <authorList>
            <consortium name="US DOE Joint Genome Institute (JGI-PGF)"/>
            <person name="Walter F."/>
            <person name="Albersmeier A."/>
            <person name="Kalinowski J."/>
            <person name="Ruckert C."/>
        </authorList>
    </citation>
    <scope>NUCLEOTIDE SEQUENCE</scope>
    <source>
        <strain evidence="8">JCM 19596</strain>
    </source>
</reference>
<evidence type="ECO:0000313" key="8">
    <source>
        <dbReference type="EMBL" id="GGL57163.1"/>
    </source>
</evidence>
<evidence type="ECO:0000256" key="3">
    <source>
        <dbReference type="ARBA" id="ARBA00022679"/>
    </source>
</evidence>
<dbReference type="OrthoDB" id="8127at2157"/>
<comment type="caution">
    <text evidence="8">The sequence shown here is derived from an EMBL/GenBank/DDBJ whole genome shotgun (WGS) entry which is preliminary data.</text>
</comment>
<dbReference type="AlphaFoldDB" id="A0A830FHP9"/>
<evidence type="ECO:0000259" key="6">
    <source>
        <dbReference type="PROSITE" id="PS50109"/>
    </source>
</evidence>
<dbReference type="Pfam" id="PF13188">
    <property type="entry name" value="PAS_8"/>
    <property type="match status" value="1"/>
</dbReference>
<keyword evidence="9" id="KW-1185">Reference proteome</keyword>
<evidence type="ECO:0000256" key="4">
    <source>
        <dbReference type="ARBA" id="ARBA00022777"/>
    </source>
</evidence>
<dbReference type="InterPro" id="IPR003661">
    <property type="entry name" value="HisK_dim/P_dom"/>
</dbReference>
<evidence type="ECO:0000256" key="2">
    <source>
        <dbReference type="ARBA" id="ARBA00012438"/>
    </source>
</evidence>
<dbReference type="CDD" id="cd00130">
    <property type="entry name" value="PAS"/>
    <property type="match status" value="1"/>
</dbReference>
<protein>
    <recommendedName>
        <fullName evidence="2">histidine kinase</fullName>
        <ecNumber evidence="2">2.7.13.3</ecNumber>
    </recommendedName>
</protein>
<evidence type="ECO:0000256" key="1">
    <source>
        <dbReference type="ARBA" id="ARBA00000085"/>
    </source>
</evidence>